<evidence type="ECO:0000313" key="4">
    <source>
        <dbReference type="Proteomes" id="UP000248724"/>
    </source>
</evidence>
<dbReference type="AlphaFoldDB" id="A0A2W5ZDB3"/>
<gene>
    <name evidence="3" type="ORF">DLM65_06975</name>
    <name evidence="2" type="ORF">JF886_03285</name>
</gene>
<dbReference type="SUPFAM" id="SSF55781">
    <property type="entry name" value="GAF domain-like"/>
    <property type="match status" value="1"/>
</dbReference>
<reference evidence="3 4" key="1">
    <citation type="journal article" date="2017" name="Nature">
        <title>Atmospheric trace gases support primary production in Antarctic desert surface soil.</title>
        <authorList>
            <person name="Ji M."/>
            <person name="Greening C."/>
            <person name="Vanwonterghem I."/>
            <person name="Carere C.R."/>
            <person name="Bay S.K."/>
            <person name="Steen J.A."/>
            <person name="Montgomery K."/>
            <person name="Lines T."/>
            <person name="Beardall J."/>
            <person name="van Dorst J."/>
            <person name="Snape I."/>
            <person name="Stott M.B."/>
            <person name="Hugenholtz P."/>
            <person name="Ferrari B.C."/>
        </authorList>
    </citation>
    <scope>NUCLEOTIDE SEQUENCE [LARGE SCALE GENOMIC DNA]</scope>
    <source>
        <strain evidence="3">RRmetagenome_bin12</strain>
    </source>
</reference>
<dbReference type="PROSITE" id="PS50883">
    <property type="entry name" value="EAL"/>
    <property type="match status" value="1"/>
</dbReference>
<organism evidence="3 4">
    <name type="scientific">Candidatus Aeolococcus gillhamiae</name>
    <dbReference type="NCBI Taxonomy" id="3127015"/>
    <lineage>
        <taxon>Bacteria</taxon>
        <taxon>Bacillati</taxon>
        <taxon>Candidatus Dormiibacterota</taxon>
        <taxon>Candidatus Dormibacteria</taxon>
        <taxon>Candidatus Aeolococcales</taxon>
        <taxon>Candidatus Aeolococcaceae</taxon>
        <taxon>Candidatus Aeolococcus</taxon>
    </lineage>
</organism>
<evidence type="ECO:0000259" key="1">
    <source>
        <dbReference type="PROSITE" id="PS50883"/>
    </source>
</evidence>
<dbReference type="Gene3D" id="3.20.20.450">
    <property type="entry name" value="EAL domain"/>
    <property type="match status" value="1"/>
</dbReference>
<name>A0A2W5ZDB3_9BACT</name>
<dbReference type="SUPFAM" id="SSF141868">
    <property type="entry name" value="EAL domain-like"/>
    <property type="match status" value="1"/>
</dbReference>
<dbReference type="EMBL" id="QHBU01000130">
    <property type="protein sequence ID" value="PZR80915.1"/>
    <property type="molecule type" value="Genomic_DNA"/>
</dbReference>
<dbReference type="RefSeq" id="WP_337309590.1">
    <property type="nucleotide sequence ID" value="NZ_JAEKNS010000040.1"/>
</dbReference>
<dbReference type="InterPro" id="IPR050706">
    <property type="entry name" value="Cyclic-di-GMP_PDE-like"/>
</dbReference>
<dbReference type="SMART" id="SM00065">
    <property type="entry name" value="GAF"/>
    <property type="match status" value="1"/>
</dbReference>
<reference evidence="3" key="2">
    <citation type="submission" date="2018-05" db="EMBL/GenBank/DDBJ databases">
        <authorList>
            <person name="Ferrari B."/>
        </authorList>
    </citation>
    <scope>NUCLEOTIDE SEQUENCE</scope>
    <source>
        <strain evidence="3">RRmetagenome_bin12</strain>
    </source>
</reference>
<reference evidence="2 5" key="3">
    <citation type="submission" date="2020-10" db="EMBL/GenBank/DDBJ databases">
        <title>Ca. Dormibacterota MAGs.</title>
        <authorList>
            <person name="Montgomery K."/>
        </authorList>
    </citation>
    <scope>NUCLEOTIDE SEQUENCE [LARGE SCALE GENOMIC DNA]</scope>
    <source>
        <strain evidence="2">SC8812_S17_18</strain>
    </source>
</reference>
<dbReference type="CDD" id="cd01948">
    <property type="entry name" value="EAL"/>
    <property type="match status" value="1"/>
</dbReference>
<dbReference type="InterPro" id="IPR035919">
    <property type="entry name" value="EAL_sf"/>
</dbReference>
<protein>
    <submittedName>
        <fullName evidence="3">Diguanylate phosphodiesterase</fullName>
    </submittedName>
    <submittedName>
        <fullName evidence="2">EAL domain-containing protein</fullName>
    </submittedName>
</protein>
<proteinExistence type="predicted"/>
<dbReference type="EMBL" id="JAEKNS010000040">
    <property type="protein sequence ID" value="MBJ7593877.1"/>
    <property type="molecule type" value="Genomic_DNA"/>
</dbReference>
<dbReference type="GO" id="GO:0071111">
    <property type="term" value="F:cyclic-guanylate-specific phosphodiesterase activity"/>
    <property type="evidence" value="ECO:0007669"/>
    <property type="project" value="InterPro"/>
</dbReference>
<sequence>MIAGESTPGDNALTTLALEEPARMLIDDILEAAREYLDTDVAFVAEFAGGEQVFRHVAGDAALFRLSSELRVPRGWMYCQAMTEGVLSEAIPDTAADPIASAMEVTLEANIGSYVGVPVSLPDGRVWGSMACVSRSPDHSVGKRDVRFMRMLARIYAEQLEREEREAVARRQKRAQIRAVLREGRLTTVLQPIVDLVSGAAVGFEALARFEGETPQPPDVWFAAAEEVGLGPELELAAVRSALEHLDTLPPDTYLSINVSPETAVSTEFATLIENGTDRIVIEVTEHAAIGDYPQFNSSVARLRFRGMRYAVDDAGAGFATFSHILSTKPDIVKLDMSLIRDIHRDLARRALLHGLIYFIEQINATAVAEGVETVEEAESLKRLGVHCAQGYYFGRPGEAVRTVAPSRPSQADERRGRVRVLPLAK</sequence>
<dbReference type="Proteomes" id="UP000606991">
    <property type="component" value="Unassembled WGS sequence"/>
</dbReference>
<comment type="caution">
    <text evidence="3">The sequence shown here is derived from an EMBL/GenBank/DDBJ whole genome shotgun (WGS) entry which is preliminary data.</text>
</comment>
<evidence type="ECO:0000313" key="3">
    <source>
        <dbReference type="EMBL" id="PZR80915.1"/>
    </source>
</evidence>
<dbReference type="PANTHER" id="PTHR33121:SF76">
    <property type="entry name" value="SIGNALING PROTEIN"/>
    <property type="match status" value="1"/>
</dbReference>
<dbReference type="InterPro" id="IPR029016">
    <property type="entry name" value="GAF-like_dom_sf"/>
</dbReference>
<dbReference type="PANTHER" id="PTHR33121">
    <property type="entry name" value="CYCLIC DI-GMP PHOSPHODIESTERASE PDEF"/>
    <property type="match status" value="1"/>
</dbReference>
<accession>A0A2W5ZDB3</accession>
<dbReference type="Pfam" id="PF01590">
    <property type="entry name" value="GAF"/>
    <property type="match status" value="1"/>
</dbReference>
<dbReference type="Proteomes" id="UP000248724">
    <property type="component" value="Unassembled WGS sequence"/>
</dbReference>
<dbReference type="Gene3D" id="3.30.450.40">
    <property type="match status" value="1"/>
</dbReference>
<evidence type="ECO:0000313" key="5">
    <source>
        <dbReference type="Proteomes" id="UP000606991"/>
    </source>
</evidence>
<dbReference type="InterPro" id="IPR003018">
    <property type="entry name" value="GAF"/>
</dbReference>
<accession>A0A934JRU0</accession>
<dbReference type="SMART" id="SM00052">
    <property type="entry name" value="EAL"/>
    <property type="match status" value="1"/>
</dbReference>
<evidence type="ECO:0000313" key="2">
    <source>
        <dbReference type="EMBL" id="MBJ7593877.1"/>
    </source>
</evidence>
<dbReference type="InterPro" id="IPR001633">
    <property type="entry name" value="EAL_dom"/>
</dbReference>
<feature type="domain" description="EAL" evidence="1">
    <location>
        <begin position="170"/>
        <end position="411"/>
    </location>
</feature>
<dbReference type="Pfam" id="PF00563">
    <property type="entry name" value="EAL"/>
    <property type="match status" value="1"/>
</dbReference>